<evidence type="ECO:0000256" key="10">
    <source>
        <dbReference type="RuleBase" id="RU361207"/>
    </source>
</evidence>
<keyword evidence="7 10" id="KW-0119">Carbohydrate metabolism</keyword>
<dbReference type="InterPro" id="IPR003385">
    <property type="entry name" value="Glyco_hydro_77"/>
</dbReference>
<keyword evidence="6 10" id="KW-0808">Transferase</keyword>
<dbReference type="EMBL" id="JBHSGG010000007">
    <property type="protein sequence ID" value="MFC4727282.1"/>
    <property type="molecule type" value="Genomic_DNA"/>
</dbReference>
<evidence type="ECO:0000256" key="2">
    <source>
        <dbReference type="ARBA" id="ARBA00005684"/>
    </source>
</evidence>
<organism evidence="11 12">
    <name type="scientific">Coralloluteibacterium thermophilum</name>
    <dbReference type="NCBI Taxonomy" id="2707049"/>
    <lineage>
        <taxon>Bacteria</taxon>
        <taxon>Pseudomonadati</taxon>
        <taxon>Pseudomonadota</taxon>
        <taxon>Gammaproteobacteria</taxon>
        <taxon>Lysobacterales</taxon>
        <taxon>Lysobacteraceae</taxon>
        <taxon>Coralloluteibacterium</taxon>
    </lineage>
</organism>
<evidence type="ECO:0000256" key="9">
    <source>
        <dbReference type="ARBA" id="ARBA00031501"/>
    </source>
</evidence>
<comment type="catalytic activity">
    <reaction evidence="1 10">
        <text>Transfers a segment of a (1-&gt;4)-alpha-D-glucan to a new position in an acceptor, which may be glucose or a (1-&gt;4)-alpha-D-glucan.</text>
        <dbReference type="EC" id="2.4.1.25"/>
    </reaction>
</comment>
<dbReference type="Pfam" id="PF02446">
    <property type="entry name" value="Glyco_hydro_77"/>
    <property type="match status" value="1"/>
</dbReference>
<accession>A0ABV9NFY1</accession>
<keyword evidence="5 10" id="KW-0328">Glycosyltransferase</keyword>
<evidence type="ECO:0000256" key="3">
    <source>
        <dbReference type="ARBA" id="ARBA00012560"/>
    </source>
</evidence>
<gene>
    <name evidence="11" type="primary">malQ</name>
    <name evidence="11" type="ORF">ACFO3Q_03750</name>
</gene>
<dbReference type="Gene3D" id="3.20.20.80">
    <property type="entry name" value="Glycosidases"/>
    <property type="match status" value="1"/>
</dbReference>
<dbReference type="NCBIfam" id="TIGR00217">
    <property type="entry name" value="malQ"/>
    <property type="match status" value="1"/>
</dbReference>
<evidence type="ECO:0000256" key="1">
    <source>
        <dbReference type="ARBA" id="ARBA00000439"/>
    </source>
</evidence>
<evidence type="ECO:0000313" key="11">
    <source>
        <dbReference type="EMBL" id="MFC4727282.1"/>
    </source>
</evidence>
<sequence length="682" mass="73495">MSDAALHALARAAGLSIDWRDAFDSPRTVAPDTLRRVLGTLGLPAGSDAEIAESQARLREEQAETRLPALVVADAGGRWTAPPGSRRWRVTAEDGSALGEGRVGEDGRIPVPGQVGYHRLALDEAETTLAVAPARAYGIDEAAGAGARLAGIAAQLYSLRREGDGGVGDFTALAQLVRAAARHGIDAAAISPVHAMFAAAPERFSPYSPSSRLFYNWLHVDPAEVFGADALAGLDLDAAEREALAAREHVDWPRVARHRRALLAALFERIDRFPSARDAFVRWRAQAGEPLARHARFEALQAHFAARDGEVRGWQGWDADFRSPESAAVAGFADAHAHEVAFHAWLQYLAHRGLEAGQRAARDAGMRLGLIADLAVGSDPGGSQAWSHGDEMLQGVSVGAPPDMLNAQGQDWGLTTFSPRGLRASGFAGFRAMLRAAFAHAGGARIDHILGLKRLWLIPHGAGATEGAYLDYPFDDLCRLIALESHLHRAVVIGEDLGTIPEGFGDQLAERGILGIRVLWFERERDGGFRAPARWSRRAMATTTTHDLPSASGWWRGRDIEHRQALGLCDDAGAELRERERDARRLWEAMLAAGTAEGPPPPEWDGHPVARAAAATIGATPAPLAVLPLEDVLGLTEQPNLPGPTDEGHPNWRRRLPVHVDTLFEVPIAHDTLDALTARRRD</sequence>
<dbReference type="SUPFAM" id="SSF51445">
    <property type="entry name" value="(Trans)glycosidases"/>
    <property type="match status" value="1"/>
</dbReference>
<comment type="caution">
    <text evidence="11">The sequence shown here is derived from an EMBL/GenBank/DDBJ whole genome shotgun (WGS) entry which is preliminary data.</text>
</comment>
<dbReference type="EC" id="2.4.1.25" evidence="3 10"/>
<name>A0ABV9NFY1_9GAMM</name>
<dbReference type="PANTHER" id="PTHR32438:SF5">
    <property type="entry name" value="4-ALPHA-GLUCANOTRANSFERASE DPE1, CHLOROPLASTIC_AMYLOPLASTIC"/>
    <property type="match status" value="1"/>
</dbReference>
<reference evidence="12" key="1">
    <citation type="journal article" date="2019" name="Int. J. Syst. Evol. Microbiol.">
        <title>The Global Catalogue of Microorganisms (GCM) 10K type strain sequencing project: providing services to taxonomists for standard genome sequencing and annotation.</title>
        <authorList>
            <consortium name="The Broad Institute Genomics Platform"/>
            <consortium name="The Broad Institute Genome Sequencing Center for Infectious Disease"/>
            <person name="Wu L."/>
            <person name="Ma J."/>
        </authorList>
    </citation>
    <scope>NUCLEOTIDE SEQUENCE [LARGE SCALE GENOMIC DNA]</scope>
    <source>
        <strain evidence="12">CGMCC 1.13574</strain>
    </source>
</reference>
<dbReference type="RefSeq" id="WP_377003304.1">
    <property type="nucleotide sequence ID" value="NZ_JBHSGG010000007.1"/>
</dbReference>
<keyword evidence="12" id="KW-1185">Reference proteome</keyword>
<evidence type="ECO:0000313" key="12">
    <source>
        <dbReference type="Proteomes" id="UP001595892"/>
    </source>
</evidence>
<dbReference type="InterPro" id="IPR017853">
    <property type="entry name" value="GH"/>
</dbReference>
<comment type="similarity">
    <text evidence="2 10">Belongs to the disproportionating enzyme family.</text>
</comment>
<dbReference type="PANTHER" id="PTHR32438">
    <property type="entry name" value="4-ALPHA-GLUCANOTRANSFERASE DPE1, CHLOROPLASTIC/AMYLOPLASTIC"/>
    <property type="match status" value="1"/>
</dbReference>
<proteinExistence type="inferred from homology"/>
<dbReference type="GO" id="GO:0004134">
    <property type="term" value="F:4-alpha-glucanotransferase activity"/>
    <property type="evidence" value="ECO:0007669"/>
    <property type="project" value="UniProtKB-EC"/>
</dbReference>
<evidence type="ECO:0000256" key="5">
    <source>
        <dbReference type="ARBA" id="ARBA00022676"/>
    </source>
</evidence>
<evidence type="ECO:0000256" key="4">
    <source>
        <dbReference type="ARBA" id="ARBA00020295"/>
    </source>
</evidence>
<protein>
    <recommendedName>
        <fullName evidence="4 10">4-alpha-glucanotransferase</fullName>
        <ecNumber evidence="3 10">2.4.1.25</ecNumber>
    </recommendedName>
    <alternativeName>
        <fullName evidence="8 10">Amylomaltase</fullName>
    </alternativeName>
    <alternativeName>
        <fullName evidence="9 10">Disproportionating enzyme</fullName>
    </alternativeName>
</protein>
<dbReference type="Proteomes" id="UP001595892">
    <property type="component" value="Unassembled WGS sequence"/>
</dbReference>
<evidence type="ECO:0000256" key="6">
    <source>
        <dbReference type="ARBA" id="ARBA00022679"/>
    </source>
</evidence>
<evidence type="ECO:0000256" key="7">
    <source>
        <dbReference type="ARBA" id="ARBA00023277"/>
    </source>
</evidence>
<evidence type="ECO:0000256" key="8">
    <source>
        <dbReference type="ARBA" id="ARBA00031423"/>
    </source>
</evidence>